<dbReference type="SUPFAM" id="SSF52087">
    <property type="entry name" value="CRAL/TRIO domain"/>
    <property type="match status" value="1"/>
</dbReference>
<dbReference type="EMBL" id="JAFCIX010000336">
    <property type="protein sequence ID" value="KAH6594290.1"/>
    <property type="molecule type" value="Genomic_DNA"/>
</dbReference>
<dbReference type="PANTHER" id="PTHR45824">
    <property type="entry name" value="GH16843P"/>
    <property type="match status" value="1"/>
</dbReference>
<dbReference type="InterPro" id="IPR036865">
    <property type="entry name" value="CRAL-TRIO_dom_sf"/>
</dbReference>
<feature type="domain" description="CRAL-TRIO" evidence="1">
    <location>
        <begin position="113"/>
        <end position="295"/>
    </location>
</feature>
<accession>A0ABQ8F9I4</accession>
<proteinExistence type="predicted"/>
<dbReference type="PROSITE" id="PS50191">
    <property type="entry name" value="CRAL_TRIO"/>
    <property type="match status" value="1"/>
</dbReference>
<keyword evidence="3" id="KW-1185">Reference proteome</keyword>
<evidence type="ECO:0000259" key="1">
    <source>
        <dbReference type="PROSITE" id="PS50191"/>
    </source>
</evidence>
<name>A0ABQ8F9I4_9FUNG</name>
<dbReference type="InterPro" id="IPR052578">
    <property type="entry name" value="PI_Transfer_CRAL-TRIO"/>
</dbReference>
<dbReference type="PANTHER" id="PTHR45824:SF29">
    <property type="entry name" value="GH16843P"/>
    <property type="match status" value="1"/>
</dbReference>
<dbReference type="Gene3D" id="3.40.525.10">
    <property type="entry name" value="CRAL-TRIO lipid binding domain"/>
    <property type="match status" value="1"/>
</dbReference>
<dbReference type="Proteomes" id="UP001648503">
    <property type="component" value="Unassembled WGS sequence"/>
</dbReference>
<evidence type="ECO:0000313" key="2">
    <source>
        <dbReference type="EMBL" id="KAH6594290.1"/>
    </source>
</evidence>
<dbReference type="InterPro" id="IPR001251">
    <property type="entry name" value="CRAL-TRIO_dom"/>
</dbReference>
<evidence type="ECO:0000313" key="3">
    <source>
        <dbReference type="Proteomes" id="UP001648503"/>
    </source>
</evidence>
<dbReference type="Pfam" id="PF00650">
    <property type="entry name" value="CRAL_TRIO"/>
    <property type="match status" value="1"/>
</dbReference>
<dbReference type="SMART" id="SM00516">
    <property type="entry name" value="SEC14"/>
    <property type="match status" value="1"/>
</dbReference>
<comment type="caution">
    <text evidence="2">The sequence shown here is derived from an EMBL/GenBank/DDBJ whole genome shotgun (WGS) entry which is preliminary data.</text>
</comment>
<dbReference type="Pfam" id="PF03765">
    <property type="entry name" value="CRAL_TRIO_N"/>
    <property type="match status" value="1"/>
</dbReference>
<organism evidence="2 3">
    <name type="scientific">Batrachochytrium salamandrivorans</name>
    <dbReference type="NCBI Taxonomy" id="1357716"/>
    <lineage>
        <taxon>Eukaryota</taxon>
        <taxon>Fungi</taxon>
        <taxon>Fungi incertae sedis</taxon>
        <taxon>Chytridiomycota</taxon>
        <taxon>Chytridiomycota incertae sedis</taxon>
        <taxon>Chytridiomycetes</taxon>
        <taxon>Rhizophydiales</taxon>
        <taxon>Rhizophydiales incertae sedis</taxon>
        <taxon>Batrachochytrium</taxon>
    </lineage>
</organism>
<protein>
    <recommendedName>
        <fullName evidence="1">CRAL-TRIO domain-containing protein</fullName>
    </recommendedName>
</protein>
<reference evidence="2 3" key="1">
    <citation type="submission" date="2021-02" db="EMBL/GenBank/DDBJ databases">
        <title>Variation within the Batrachochytrium salamandrivorans European outbreak.</title>
        <authorList>
            <person name="Kelly M."/>
            <person name="Pasmans F."/>
            <person name="Shea T.P."/>
            <person name="Munoz J.F."/>
            <person name="Carranza S."/>
            <person name="Cuomo C.A."/>
            <person name="Martel A."/>
        </authorList>
    </citation>
    <scope>NUCLEOTIDE SEQUENCE [LARGE SCALE GENOMIC DNA]</scope>
    <source>
        <strain evidence="2 3">AMFP18/2</strain>
    </source>
</reference>
<dbReference type="CDD" id="cd00170">
    <property type="entry name" value="SEC14"/>
    <property type="match status" value="1"/>
</dbReference>
<dbReference type="SUPFAM" id="SSF46938">
    <property type="entry name" value="CRAL/TRIO N-terminal domain"/>
    <property type="match status" value="1"/>
</dbReference>
<dbReference type="InterPro" id="IPR011074">
    <property type="entry name" value="CRAL/TRIO_N_dom"/>
</dbReference>
<dbReference type="InterPro" id="IPR036273">
    <property type="entry name" value="CRAL/TRIO_N_dom_sf"/>
</dbReference>
<sequence length="312" mass="34954">MAYDELAKSSGTTTPILTLSIEEAPVVPEGFPLNGLSEEQLALVNRLCLEVPKLLEVSGTPEQLAKETQWANTACVVRYLKATKWNYDHAVTRLSATLQWRREYKPDEISAEEVAPEAETGKEVICGFDKQGQPVLYLIPARENTKNYDRQLRFVVYNLEKAISLMPNGVEGICMIVDYENISMSSAPPLSVTRRFLQTIGDHYPERLGKSFIINPTWYLSVLFRIIGPFMDPVTKSKIHMVDLKALMANPDSDKNSNDSKKPAAEGAGGWADVRNYISKDNLLVEYGGGYKFEWDFSQYWSALTAAGQAKQ</sequence>
<gene>
    <name evidence="2" type="ORF">BASA50_006761</name>
</gene>